<dbReference type="InterPro" id="IPR045155">
    <property type="entry name" value="Beta-lactam_cat"/>
</dbReference>
<evidence type="ECO:0000259" key="1">
    <source>
        <dbReference type="Pfam" id="PF13354"/>
    </source>
</evidence>
<dbReference type="GO" id="GO:0016787">
    <property type="term" value="F:hydrolase activity"/>
    <property type="evidence" value="ECO:0007669"/>
    <property type="project" value="UniProtKB-KW"/>
</dbReference>
<evidence type="ECO:0000313" key="2">
    <source>
        <dbReference type="EMBL" id="MEN1760338.1"/>
    </source>
</evidence>
<keyword evidence="3" id="KW-1185">Reference proteome</keyword>
<protein>
    <submittedName>
        <fullName evidence="2">Serine hydrolase</fullName>
    </submittedName>
</protein>
<dbReference type="Proteomes" id="UP001407405">
    <property type="component" value="Unassembled WGS sequence"/>
</dbReference>
<dbReference type="RefSeq" id="WP_343185660.1">
    <property type="nucleotide sequence ID" value="NZ_JBCITM010000006.1"/>
</dbReference>
<dbReference type="InterPro" id="IPR000871">
    <property type="entry name" value="Beta-lactam_class-A"/>
</dbReference>
<proteinExistence type="predicted"/>
<dbReference type="PANTHER" id="PTHR35333:SF3">
    <property type="entry name" value="BETA-LACTAMASE-TYPE TRANSPEPTIDASE FOLD CONTAINING PROTEIN"/>
    <property type="match status" value="1"/>
</dbReference>
<dbReference type="EMBL" id="JBCITM010000006">
    <property type="protein sequence ID" value="MEN1760338.1"/>
    <property type="molecule type" value="Genomic_DNA"/>
</dbReference>
<comment type="caution">
    <text evidence="2">The sequence shown here is derived from an EMBL/GenBank/DDBJ whole genome shotgun (WGS) entry which is preliminary data.</text>
</comment>
<keyword evidence="2" id="KW-0378">Hydrolase</keyword>
<organism evidence="2 3">
    <name type="scientific">Anoxynatronum sibiricum</name>
    <dbReference type="NCBI Taxonomy" id="210623"/>
    <lineage>
        <taxon>Bacteria</taxon>
        <taxon>Bacillati</taxon>
        <taxon>Bacillota</taxon>
        <taxon>Clostridia</taxon>
        <taxon>Eubacteriales</taxon>
        <taxon>Clostridiaceae</taxon>
        <taxon>Anoxynatronum</taxon>
    </lineage>
</organism>
<reference evidence="2 3" key="1">
    <citation type="submission" date="2024-04" db="EMBL/GenBank/DDBJ databases">
        <title>Genome sequencing and metabolic network reconstruction of aminoacids and betaine degradation by Anoxynatronum sibiricum.</title>
        <authorList>
            <person name="Detkova E.N."/>
            <person name="Boltjanskaja Y.V."/>
            <person name="Mardanov A.V."/>
            <person name="Kevbrin V."/>
        </authorList>
    </citation>
    <scope>NUCLEOTIDE SEQUENCE [LARGE SCALE GENOMIC DNA]</scope>
    <source>
        <strain evidence="2 3">Z-7981</strain>
    </source>
</reference>
<feature type="domain" description="Beta-lactamase class A catalytic" evidence="1">
    <location>
        <begin position="17"/>
        <end position="226"/>
    </location>
</feature>
<accession>A0ABU9VT42</accession>
<sequence>MNQIIHPLTKNLAGTIGWYYRHLGTGETHEHQARQPYLAASVIKLSILLAVFQAMEEGRCHRDDRLVLQEADKLPSCGALTDLHPGLEITLQDCYRLMITLSDNTATNLLIQRVGMDWVNEVIQSAGLSHTQLNRLLFDSEAQQQGRENTFSPADAGKLLEMIHRRTFVSEAWSLEAEAILKRQQLKNKLRALIPRQIPIGHKTGEDTDITHDVGIIYTRQPFILCLAANGTDVIQTEEVFRQVALRCYQYTELSCTC</sequence>
<dbReference type="PANTHER" id="PTHR35333">
    <property type="entry name" value="BETA-LACTAMASE"/>
    <property type="match status" value="1"/>
</dbReference>
<dbReference type="SUPFAM" id="SSF56601">
    <property type="entry name" value="beta-lactamase/transpeptidase-like"/>
    <property type="match status" value="1"/>
</dbReference>
<dbReference type="Pfam" id="PF13354">
    <property type="entry name" value="Beta-lactamase2"/>
    <property type="match status" value="1"/>
</dbReference>
<dbReference type="Gene3D" id="3.40.710.10">
    <property type="entry name" value="DD-peptidase/beta-lactamase superfamily"/>
    <property type="match status" value="1"/>
</dbReference>
<evidence type="ECO:0000313" key="3">
    <source>
        <dbReference type="Proteomes" id="UP001407405"/>
    </source>
</evidence>
<name>A0ABU9VT42_9CLOT</name>
<gene>
    <name evidence="2" type="ORF">AAIG11_07635</name>
</gene>
<dbReference type="InterPro" id="IPR012338">
    <property type="entry name" value="Beta-lactam/transpept-like"/>
</dbReference>